<dbReference type="Proteomes" id="UP001482620">
    <property type="component" value="Unassembled WGS sequence"/>
</dbReference>
<proteinExistence type="predicted"/>
<reference evidence="1 2" key="1">
    <citation type="submission" date="2021-06" db="EMBL/GenBank/DDBJ databases">
        <authorList>
            <person name="Palmer J.M."/>
        </authorList>
    </citation>
    <scope>NUCLEOTIDE SEQUENCE [LARGE SCALE GENOMIC DNA]</scope>
    <source>
        <strain evidence="2">if_2019</strain>
        <tissue evidence="1">Muscle</tissue>
    </source>
</reference>
<organism evidence="1 2">
    <name type="scientific">Ilyodon furcidens</name>
    <name type="common">goldbreast splitfin</name>
    <dbReference type="NCBI Taxonomy" id="33524"/>
    <lineage>
        <taxon>Eukaryota</taxon>
        <taxon>Metazoa</taxon>
        <taxon>Chordata</taxon>
        <taxon>Craniata</taxon>
        <taxon>Vertebrata</taxon>
        <taxon>Euteleostomi</taxon>
        <taxon>Actinopterygii</taxon>
        <taxon>Neopterygii</taxon>
        <taxon>Teleostei</taxon>
        <taxon>Neoteleostei</taxon>
        <taxon>Acanthomorphata</taxon>
        <taxon>Ovalentaria</taxon>
        <taxon>Atherinomorphae</taxon>
        <taxon>Cyprinodontiformes</taxon>
        <taxon>Goodeidae</taxon>
        <taxon>Ilyodon</taxon>
    </lineage>
</organism>
<accession>A0ABV0UH30</accession>
<comment type="caution">
    <text evidence="1">The sequence shown here is derived from an EMBL/GenBank/DDBJ whole genome shotgun (WGS) entry which is preliminary data.</text>
</comment>
<keyword evidence="2" id="KW-1185">Reference proteome</keyword>
<name>A0ABV0UH30_9TELE</name>
<sequence>MILISACGEKSDSVSFAEMGSMAQELQPPSVRCRSCVGLQRGVWCNALSLHLFEGSIKNYQRAEKTSQDEAATTIKQHVQNGASWLGQSSLDNATASALGGPKTTTTVSVS</sequence>
<dbReference type="EMBL" id="JAHRIQ010070551">
    <property type="protein sequence ID" value="MEQ2244034.1"/>
    <property type="molecule type" value="Genomic_DNA"/>
</dbReference>
<evidence type="ECO:0000313" key="2">
    <source>
        <dbReference type="Proteomes" id="UP001482620"/>
    </source>
</evidence>
<protein>
    <submittedName>
        <fullName evidence="1">Uncharacterized protein</fullName>
    </submittedName>
</protein>
<evidence type="ECO:0000313" key="1">
    <source>
        <dbReference type="EMBL" id="MEQ2244034.1"/>
    </source>
</evidence>
<gene>
    <name evidence="1" type="ORF">ILYODFUR_012977</name>
</gene>
<feature type="non-terminal residue" evidence="1">
    <location>
        <position position="111"/>
    </location>
</feature>